<keyword evidence="1" id="KW-1133">Transmembrane helix</keyword>
<accession>A0ABN2AGY1</accession>
<evidence type="ECO:0008006" key="4">
    <source>
        <dbReference type="Google" id="ProtNLM"/>
    </source>
</evidence>
<organism evidence="2 3">
    <name type="scientific">Dactylosporangium maewongense</name>
    <dbReference type="NCBI Taxonomy" id="634393"/>
    <lineage>
        <taxon>Bacteria</taxon>
        <taxon>Bacillati</taxon>
        <taxon>Actinomycetota</taxon>
        <taxon>Actinomycetes</taxon>
        <taxon>Micromonosporales</taxon>
        <taxon>Micromonosporaceae</taxon>
        <taxon>Dactylosporangium</taxon>
    </lineage>
</organism>
<keyword evidence="3" id="KW-1185">Reference proteome</keyword>
<evidence type="ECO:0000313" key="3">
    <source>
        <dbReference type="Proteomes" id="UP001501470"/>
    </source>
</evidence>
<keyword evidence="1" id="KW-0812">Transmembrane</keyword>
<sequence length="160" mass="17085">MSYPAVTLPGMVLSLLLTAHLGLAAMWCGSMGYSLLVVQPKLARAGLGDDQLEELLTLLAQGNRWKVVPIVAALLATAAVILTLTGSAVFIAVLLLYCAAAAVFADVSWRHWPTRVFALPAERPGLRRALRLRAWTMLVLVGAAFTTALWTSAWAWAGAS</sequence>
<keyword evidence="1" id="KW-0472">Membrane</keyword>
<name>A0ABN2AGY1_9ACTN</name>
<evidence type="ECO:0000256" key="1">
    <source>
        <dbReference type="SAM" id="Phobius"/>
    </source>
</evidence>
<dbReference type="Proteomes" id="UP001501470">
    <property type="component" value="Unassembled WGS sequence"/>
</dbReference>
<comment type="caution">
    <text evidence="2">The sequence shown here is derived from an EMBL/GenBank/DDBJ whole genome shotgun (WGS) entry which is preliminary data.</text>
</comment>
<evidence type="ECO:0000313" key="2">
    <source>
        <dbReference type="EMBL" id="GAA1519065.1"/>
    </source>
</evidence>
<reference evidence="2 3" key="1">
    <citation type="journal article" date="2019" name="Int. J. Syst. Evol. Microbiol.">
        <title>The Global Catalogue of Microorganisms (GCM) 10K type strain sequencing project: providing services to taxonomists for standard genome sequencing and annotation.</title>
        <authorList>
            <consortium name="The Broad Institute Genomics Platform"/>
            <consortium name="The Broad Institute Genome Sequencing Center for Infectious Disease"/>
            <person name="Wu L."/>
            <person name="Ma J."/>
        </authorList>
    </citation>
    <scope>NUCLEOTIDE SEQUENCE [LARGE SCALE GENOMIC DNA]</scope>
    <source>
        <strain evidence="2 3">JCM 15933</strain>
    </source>
</reference>
<dbReference type="EMBL" id="BAAAQD010000007">
    <property type="protein sequence ID" value="GAA1519065.1"/>
    <property type="molecule type" value="Genomic_DNA"/>
</dbReference>
<proteinExistence type="predicted"/>
<gene>
    <name evidence="2" type="ORF">GCM10009827_037880</name>
</gene>
<feature type="transmembrane region" description="Helical" evidence="1">
    <location>
        <begin position="134"/>
        <end position="157"/>
    </location>
</feature>
<protein>
    <recommendedName>
        <fullName evidence="4">DUF1772 domain-containing protein</fullName>
    </recommendedName>
</protein>
<feature type="transmembrane region" description="Helical" evidence="1">
    <location>
        <begin position="72"/>
        <end position="105"/>
    </location>
</feature>